<reference evidence="8 9" key="1">
    <citation type="submission" date="2018-10" db="EMBL/GenBank/DDBJ databases">
        <title>Horizontal transference of carbapenem resistance between Klebsiella pneumoniae and Kluyvera ascorbata during abdominal infection: a case report.</title>
        <authorList>
            <person name="Raro O.H.F."/>
            <person name="Lima-Morales D."/>
            <person name="Barth A.L."/>
            <person name="Paim T.G.S."/>
            <person name="Mott M.P."/>
            <person name="Riche C.V.W."/>
            <person name="Teixeira U.F."/>
            <person name="Waechter F."/>
            <person name="Dias C.A.G."/>
        </authorList>
    </citation>
    <scope>NUCLEOTIDE SEQUENCE [LARGE SCALE GENOMIC DNA]</scope>
    <source>
        <strain evidence="8 9">OT2</strain>
    </source>
</reference>
<dbReference type="PRINTS" id="PR00039">
    <property type="entry name" value="HTHLYSR"/>
</dbReference>
<dbReference type="GeneID" id="85163543"/>
<dbReference type="CDD" id="cd05466">
    <property type="entry name" value="PBP2_LTTR_substrate"/>
    <property type="match status" value="1"/>
</dbReference>
<dbReference type="EMBL" id="JAZKKV010000001">
    <property type="protein sequence ID" value="MEE9654958.1"/>
    <property type="molecule type" value="Genomic_DNA"/>
</dbReference>
<dbReference type="InterPro" id="IPR000847">
    <property type="entry name" value="LysR_HTH_N"/>
</dbReference>
<organism evidence="8 9">
    <name type="scientific">Kluyvera ascorbata</name>
    <dbReference type="NCBI Taxonomy" id="51288"/>
    <lineage>
        <taxon>Bacteria</taxon>
        <taxon>Pseudomonadati</taxon>
        <taxon>Pseudomonadota</taxon>
        <taxon>Gammaproteobacteria</taxon>
        <taxon>Enterobacterales</taxon>
        <taxon>Enterobacteriaceae</taxon>
        <taxon>Kluyvera</taxon>
    </lineage>
</organism>
<dbReference type="GO" id="GO:0003677">
    <property type="term" value="F:DNA binding"/>
    <property type="evidence" value="ECO:0007669"/>
    <property type="project" value="UniProtKB-KW"/>
</dbReference>
<dbReference type="PROSITE" id="PS50931">
    <property type="entry name" value="HTH_LYSR"/>
    <property type="match status" value="1"/>
</dbReference>
<comment type="caution">
    <text evidence="8">The sequence shown here is derived from an EMBL/GenBank/DDBJ whole genome shotgun (WGS) entry which is preliminary data.</text>
</comment>
<comment type="similarity">
    <text evidence="1">Belongs to the LysR transcriptional regulatory family.</text>
</comment>
<dbReference type="SUPFAM" id="SSF53850">
    <property type="entry name" value="Periplasmic binding protein-like II"/>
    <property type="match status" value="1"/>
</dbReference>
<evidence type="ECO:0000256" key="1">
    <source>
        <dbReference type="ARBA" id="ARBA00009437"/>
    </source>
</evidence>
<accession>A0A3N2SF21</accession>
<dbReference type="GO" id="GO:0032993">
    <property type="term" value="C:protein-DNA complex"/>
    <property type="evidence" value="ECO:0007669"/>
    <property type="project" value="TreeGrafter"/>
</dbReference>
<feature type="domain" description="HTH lysR-type" evidence="6">
    <location>
        <begin position="1"/>
        <end position="58"/>
    </location>
</feature>
<dbReference type="OrthoDB" id="9067838at2"/>
<keyword evidence="5" id="KW-0804">Transcription</keyword>
<dbReference type="Proteomes" id="UP001331691">
    <property type="component" value="Unassembled WGS sequence"/>
</dbReference>
<name>A0A3N2SF21_9ENTR</name>
<dbReference type="Pfam" id="PF00126">
    <property type="entry name" value="HTH_1"/>
    <property type="match status" value="1"/>
</dbReference>
<evidence type="ECO:0000313" key="9">
    <source>
        <dbReference type="Proteomes" id="UP000268051"/>
    </source>
</evidence>
<dbReference type="Pfam" id="PF03466">
    <property type="entry name" value="LysR_substrate"/>
    <property type="match status" value="1"/>
</dbReference>
<proteinExistence type="inferred from homology"/>
<keyword evidence="10" id="KW-1185">Reference proteome</keyword>
<evidence type="ECO:0000313" key="10">
    <source>
        <dbReference type="Proteomes" id="UP001331691"/>
    </source>
</evidence>
<evidence type="ECO:0000313" key="7">
    <source>
        <dbReference type="EMBL" id="MEE9654958.1"/>
    </source>
</evidence>
<dbReference type="AlphaFoldDB" id="A0A3N2SF21"/>
<dbReference type="InterPro" id="IPR036388">
    <property type="entry name" value="WH-like_DNA-bd_sf"/>
</dbReference>
<dbReference type="GO" id="GO:0003700">
    <property type="term" value="F:DNA-binding transcription factor activity"/>
    <property type="evidence" value="ECO:0007669"/>
    <property type="project" value="InterPro"/>
</dbReference>
<dbReference type="PANTHER" id="PTHR30346">
    <property type="entry name" value="TRANSCRIPTIONAL DUAL REGULATOR HCAR-RELATED"/>
    <property type="match status" value="1"/>
</dbReference>
<dbReference type="InterPro" id="IPR005119">
    <property type="entry name" value="LysR_subst-bd"/>
</dbReference>
<dbReference type="RefSeq" id="WP_123649956.1">
    <property type="nucleotide sequence ID" value="NZ_CAXOJM010000015.1"/>
</dbReference>
<keyword evidence="3" id="KW-0238">DNA-binding</keyword>
<sequence length="278" mass="30722">MDKRQLSAFICVFEERNITRAAEQLSLTQPALSATVKALEEELGTQLFVRKPRGVEVTEDARALYPHACRMLQEMAALTSRFRKRQDGMPLSIGVEQDVASPCLASLLEKIHLEMPDMLVTLDPGCTGDIRLGCESLRCEDELFMPLFDEHYMLAFPSSHPLAQVAELTLEQLYSHPWVMYPAHDSHQRFLPFYGTAAGAPSANAGSFTLALDLVEAGFGLAIAPHSLIETRCDLSARPLPGYPLLRRIGICYAVQAVENPAVNRLLERLNEVTALAG</sequence>
<dbReference type="FunFam" id="1.10.10.10:FF:000001">
    <property type="entry name" value="LysR family transcriptional regulator"/>
    <property type="match status" value="1"/>
</dbReference>
<dbReference type="Gene3D" id="1.10.10.10">
    <property type="entry name" value="Winged helix-like DNA-binding domain superfamily/Winged helix DNA-binding domain"/>
    <property type="match status" value="1"/>
</dbReference>
<reference evidence="7 10" key="2">
    <citation type="submission" date="2023-10" db="EMBL/GenBank/DDBJ databases">
        <title>Wastewater isolates of ESBL- and carbapenemase-producing Gram-negative bacteria from New Zealand.</title>
        <authorList>
            <person name="Straub C."/>
            <person name="Weaver L."/>
            <person name="Cornelius A."/>
            <person name="Mcgill E."/>
            <person name="Dyet K."/>
            <person name="White L."/>
            <person name="Pattis I."/>
        </authorList>
    </citation>
    <scope>NUCLEOTIDE SEQUENCE [LARGE SCALE GENOMIC DNA]</scope>
    <source>
        <strain evidence="7 10">ESBL09</strain>
    </source>
</reference>
<dbReference type="SUPFAM" id="SSF46785">
    <property type="entry name" value="Winged helix' DNA-binding domain"/>
    <property type="match status" value="1"/>
</dbReference>
<protein>
    <submittedName>
        <fullName evidence="8">LysR family transcriptional regulator</fullName>
    </submittedName>
</protein>
<evidence type="ECO:0000256" key="2">
    <source>
        <dbReference type="ARBA" id="ARBA00023015"/>
    </source>
</evidence>
<dbReference type="InterPro" id="IPR036390">
    <property type="entry name" value="WH_DNA-bd_sf"/>
</dbReference>
<evidence type="ECO:0000256" key="3">
    <source>
        <dbReference type="ARBA" id="ARBA00023125"/>
    </source>
</evidence>
<evidence type="ECO:0000313" key="8">
    <source>
        <dbReference type="EMBL" id="ROU18320.1"/>
    </source>
</evidence>
<evidence type="ECO:0000259" key="6">
    <source>
        <dbReference type="PROSITE" id="PS50931"/>
    </source>
</evidence>
<keyword evidence="4" id="KW-0010">Activator</keyword>
<dbReference type="PANTHER" id="PTHR30346:SF26">
    <property type="entry name" value="HYDROGEN PEROXIDE-INDUCIBLE GENES ACTIVATOR"/>
    <property type="match status" value="1"/>
</dbReference>
<dbReference type="EMBL" id="RHFN01000001">
    <property type="protein sequence ID" value="ROU18320.1"/>
    <property type="molecule type" value="Genomic_DNA"/>
</dbReference>
<evidence type="ECO:0000256" key="4">
    <source>
        <dbReference type="ARBA" id="ARBA00023159"/>
    </source>
</evidence>
<dbReference type="Gene3D" id="3.40.190.290">
    <property type="match status" value="1"/>
</dbReference>
<evidence type="ECO:0000256" key="5">
    <source>
        <dbReference type="ARBA" id="ARBA00023163"/>
    </source>
</evidence>
<keyword evidence="2" id="KW-0805">Transcription regulation</keyword>
<dbReference type="Proteomes" id="UP000268051">
    <property type="component" value="Unassembled WGS sequence"/>
</dbReference>
<gene>
    <name evidence="8" type="ORF">EB837_00195</name>
    <name evidence="7" type="ORF">V4836_12470</name>
</gene>